<dbReference type="InterPro" id="IPR019247">
    <property type="entry name" value="Histidine_kinase_BarA_N"/>
</dbReference>
<dbReference type="SMART" id="SM00044">
    <property type="entry name" value="CYCc"/>
    <property type="match status" value="1"/>
</dbReference>
<keyword evidence="1" id="KW-0472">Membrane</keyword>
<dbReference type="InterPro" id="IPR001054">
    <property type="entry name" value="A/G_cyclase"/>
</dbReference>
<dbReference type="PANTHER" id="PTHR43081">
    <property type="entry name" value="ADENYLATE CYCLASE, TERMINAL-DIFFERENTIATION SPECIFIC-RELATED"/>
    <property type="match status" value="1"/>
</dbReference>
<dbReference type="InterPro" id="IPR050697">
    <property type="entry name" value="Adenylyl/Guanylyl_Cyclase_3/4"/>
</dbReference>
<comment type="caution">
    <text evidence="3">The sequence shown here is derived from an EMBL/GenBank/DDBJ whole genome shotgun (WGS) entry which is preliminary data.</text>
</comment>
<keyword evidence="4" id="KW-1185">Reference proteome</keyword>
<evidence type="ECO:0000313" key="3">
    <source>
        <dbReference type="EMBL" id="RDH45648.1"/>
    </source>
</evidence>
<dbReference type="Proteomes" id="UP000257039">
    <property type="component" value="Unassembled WGS sequence"/>
</dbReference>
<dbReference type="GO" id="GO:0004016">
    <property type="term" value="F:adenylate cyclase activity"/>
    <property type="evidence" value="ECO:0007669"/>
    <property type="project" value="UniProtKB-ARBA"/>
</dbReference>
<dbReference type="RefSeq" id="WP_094788580.1">
    <property type="nucleotide sequence ID" value="NZ_JAEVHG010000010.1"/>
</dbReference>
<evidence type="ECO:0000256" key="1">
    <source>
        <dbReference type="SAM" id="Phobius"/>
    </source>
</evidence>
<evidence type="ECO:0000313" key="4">
    <source>
        <dbReference type="Proteomes" id="UP000257039"/>
    </source>
</evidence>
<dbReference type="InterPro" id="IPR029787">
    <property type="entry name" value="Nucleotide_cyclase"/>
</dbReference>
<accession>A0A4P9VQ41</accession>
<proteinExistence type="predicted"/>
<feature type="domain" description="Guanylate cyclase" evidence="2">
    <location>
        <begin position="301"/>
        <end position="433"/>
    </location>
</feature>
<dbReference type="CDD" id="cd07302">
    <property type="entry name" value="CHD"/>
    <property type="match status" value="1"/>
</dbReference>
<evidence type="ECO:0000259" key="2">
    <source>
        <dbReference type="PROSITE" id="PS50125"/>
    </source>
</evidence>
<dbReference type="Pfam" id="PF09984">
    <property type="entry name" value="sCache_4"/>
    <property type="match status" value="1"/>
</dbReference>
<dbReference type="Pfam" id="PF00211">
    <property type="entry name" value="Guanylate_cyc"/>
    <property type="match status" value="1"/>
</dbReference>
<sequence length="504" mass="55183">MSNAINTSTPTSISQTPSVWQSIRLPIAYKLAFILTLTMTVGMAIMGTVITTNQYRLMKEQVDDFGTTIVNQLAAAAQEPLFTDDLVGLKVLTNNLSNESDIKGVAVYTNNGELMVAQGYIPQASVKNLLTEDNRLPNDTFRVEWKKPGSHSEKAEMVAFVSAIQFQDVVAGYAMVSFSQVRMFEVVRSSVKGIILTTVILSLLMSFIAIVMGRRLSRPIHSLMNAASEALSHGREEKNTALSQDELSYLAASMKTLAKGFGERSQIESIFSRFVSKSVATQLLEKMDEVTIGGGQQVEATVVFVDIVGFTSLSENMSPKDVAAMLNEYFSYFYECSTAFSGIVDKFIGDCAMVVFGTPTPDANHRLNAIAYAVAVQKLIRVVNKKRQENGLFPVNVRIGMNCGLMLAGLLGANERLEYTVIGDAVNLASRLADKAGSGQIIIPSSIYEHPTVKDKVCVQHHGSLSLKGKATEIEAFRVTNLTGEYHETMRELVKKILHEAQDQ</sequence>
<dbReference type="PANTHER" id="PTHR43081:SF1">
    <property type="entry name" value="ADENYLATE CYCLASE, TERMINAL-DIFFERENTIATION SPECIFIC"/>
    <property type="match status" value="1"/>
</dbReference>
<dbReference type="GO" id="GO:0035556">
    <property type="term" value="P:intracellular signal transduction"/>
    <property type="evidence" value="ECO:0007669"/>
    <property type="project" value="InterPro"/>
</dbReference>
<name>A0A4P9VQ41_9GAMM</name>
<dbReference type="PROSITE" id="PS50125">
    <property type="entry name" value="GUANYLATE_CYCLASE_2"/>
    <property type="match status" value="1"/>
</dbReference>
<dbReference type="Gene3D" id="3.30.70.1230">
    <property type="entry name" value="Nucleotide cyclase"/>
    <property type="match status" value="1"/>
</dbReference>
<keyword evidence="1" id="KW-1133">Transmembrane helix</keyword>
<dbReference type="Gene3D" id="6.10.340.10">
    <property type="match status" value="1"/>
</dbReference>
<reference evidence="3 4" key="1">
    <citation type="submission" date="2017-04" db="EMBL/GenBank/DDBJ databases">
        <title>Draft genome sequence of Zooshikella ganghwensis VG4 isolated from Red Sea sediments.</title>
        <authorList>
            <person name="Rehman Z."/>
            <person name="Alam I."/>
            <person name="Kamau A."/>
            <person name="Bajic V."/>
            <person name="Leiknes T."/>
        </authorList>
    </citation>
    <scope>NUCLEOTIDE SEQUENCE [LARGE SCALE GENOMIC DNA]</scope>
    <source>
        <strain evidence="3 4">VG4</strain>
    </source>
</reference>
<feature type="transmembrane region" description="Helical" evidence="1">
    <location>
        <begin position="27"/>
        <end position="50"/>
    </location>
</feature>
<dbReference type="GO" id="GO:0009190">
    <property type="term" value="P:cyclic nucleotide biosynthetic process"/>
    <property type="evidence" value="ECO:0007669"/>
    <property type="project" value="InterPro"/>
</dbReference>
<dbReference type="AlphaFoldDB" id="A0A4P9VQ41"/>
<dbReference type="SUPFAM" id="SSF55073">
    <property type="entry name" value="Nucleotide cyclase"/>
    <property type="match status" value="1"/>
</dbReference>
<gene>
    <name evidence="3" type="ORF">B9G39_20540</name>
</gene>
<protein>
    <recommendedName>
        <fullName evidence="2">Guanylate cyclase domain-containing protein</fullName>
    </recommendedName>
</protein>
<feature type="transmembrane region" description="Helical" evidence="1">
    <location>
        <begin position="194"/>
        <end position="213"/>
    </location>
</feature>
<organism evidence="3 4">
    <name type="scientific">Zooshikella ganghwensis</name>
    <dbReference type="NCBI Taxonomy" id="202772"/>
    <lineage>
        <taxon>Bacteria</taxon>
        <taxon>Pseudomonadati</taxon>
        <taxon>Pseudomonadota</taxon>
        <taxon>Gammaproteobacteria</taxon>
        <taxon>Oceanospirillales</taxon>
        <taxon>Zooshikellaceae</taxon>
        <taxon>Zooshikella</taxon>
    </lineage>
</organism>
<dbReference type="EMBL" id="NDXW01000001">
    <property type="protein sequence ID" value="RDH45648.1"/>
    <property type="molecule type" value="Genomic_DNA"/>
</dbReference>
<keyword evidence="1" id="KW-0812">Transmembrane</keyword>